<evidence type="ECO:0000256" key="8">
    <source>
        <dbReference type="ARBA" id="ARBA00032113"/>
    </source>
</evidence>
<feature type="repeat" description="WD" evidence="9">
    <location>
        <begin position="438"/>
        <end position="472"/>
    </location>
</feature>
<evidence type="ECO:0000256" key="1">
    <source>
        <dbReference type="ARBA" id="ARBA00002730"/>
    </source>
</evidence>
<protein>
    <recommendedName>
        <fullName evidence="4">Probable E3 ubiquitin ligase complex SCF subunit sconB</fullName>
    </recommendedName>
    <alternativeName>
        <fullName evidence="8">Sulfur controller B</fullName>
    </alternativeName>
    <alternativeName>
        <fullName evidence="7">Sulfur metabolite repression control protein B</fullName>
    </alternativeName>
</protein>
<dbReference type="Gene3D" id="2.130.10.10">
    <property type="entry name" value="YVTN repeat-like/Quinoprotein amine dehydrogenase"/>
    <property type="match status" value="1"/>
</dbReference>
<accession>A0A9W9RSV1</accession>
<evidence type="ECO:0000256" key="5">
    <source>
        <dbReference type="ARBA" id="ARBA00022574"/>
    </source>
</evidence>
<dbReference type="AlphaFoldDB" id="A0A9W9RSV1"/>
<dbReference type="OrthoDB" id="3219396at2759"/>
<feature type="domain" description="F-box" evidence="11">
    <location>
        <begin position="27"/>
        <end position="73"/>
    </location>
</feature>
<dbReference type="SUPFAM" id="SSF50978">
    <property type="entry name" value="WD40 repeat-like"/>
    <property type="match status" value="1"/>
</dbReference>
<dbReference type="PROSITE" id="PS50181">
    <property type="entry name" value="FBOX"/>
    <property type="match status" value="1"/>
</dbReference>
<evidence type="ECO:0000256" key="7">
    <source>
        <dbReference type="ARBA" id="ARBA00030034"/>
    </source>
</evidence>
<evidence type="ECO:0000256" key="6">
    <source>
        <dbReference type="ARBA" id="ARBA00022737"/>
    </source>
</evidence>
<organism evidence="12 13">
    <name type="scientific">Penicillium cataractarum</name>
    <dbReference type="NCBI Taxonomy" id="2100454"/>
    <lineage>
        <taxon>Eukaryota</taxon>
        <taxon>Fungi</taxon>
        <taxon>Dikarya</taxon>
        <taxon>Ascomycota</taxon>
        <taxon>Pezizomycotina</taxon>
        <taxon>Eurotiomycetes</taxon>
        <taxon>Eurotiomycetidae</taxon>
        <taxon>Eurotiales</taxon>
        <taxon>Aspergillaceae</taxon>
        <taxon>Penicillium</taxon>
    </lineage>
</organism>
<name>A0A9W9RSV1_9EURO</name>
<keyword evidence="5 9" id="KW-0853">WD repeat</keyword>
<dbReference type="InterPro" id="IPR001810">
    <property type="entry name" value="F-box_dom"/>
</dbReference>
<dbReference type="Gene3D" id="1.20.1280.50">
    <property type="match status" value="1"/>
</dbReference>
<keyword evidence="6" id="KW-0677">Repeat</keyword>
<evidence type="ECO:0000256" key="10">
    <source>
        <dbReference type="SAM" id="MobiDB-lite"/>
    </source>
</evidence>
<dbReference type="RefSeq" id="XP_056552275.1">
    <property type="nucleotide sequence ID" value="XM_056703275.1"/>
</dbReference>
<reference evidence="12" key="2">
    <citation type="journal article" date="2023" name="IMA Fungus">
        <title>Comparative genomic study of the Penicillium genus elucidates a diverse pangenome and 15 lateral gene transfer events.</title>
        <authorList>
            <person name="Petersen C."/>
            <person name="Sorensen T."/>
            <person name="Nielsen M.R."/>
            <person name="Sondergaard T.E."/>
            <person name="Sorensen J.L."/>
            <person name="Fitzpatrick D.A."/>
            <person name="Frisvad J.C."/>
            <person name="Nielsen K.L."/>
        </authorList>
    </citation>
    <scope>NUCLEOTIDE SEQUENCE</scope>
    <source>
        <strain evidence="12">IBT 29864</strain>
    </source>
</reference>
<evidence type="ECO:0000256" key="9">
    <source>
        <dbReference type="PROSITE-ProRule" id="PRU00221"/>
    </source>
</evidence>
<comment type="subunit">
    <text evidence="3">Component of the SCF(sconB) E3 ubiquitin ligase complex.</text>
</comment>
<dbReference type="GeneID" id="81442454"/>
<comment type="function">
    <text evidence="1">Component of the SCF(sconB) E3 ubiquitin ligase complex involved in the regulation of sulfur metabolite repression, probably by mediating the inactivation or degradation of the metR transcription factor.</text>
</comment>
<gene>
    <name evidence="12" type="ORF">N7496_010362</name>
</gene>
<evidence type="ECO:0000256" key="2">
    <source>
        <dbReference type="ARBA" id="ARBA00007968"/>
    </source>
</evidence>
<dbReference type="PANTHER" id="PTHR13720">
    <property type="entry name" value="WD-40 REPEAT PROTEIN"/>
    <property type="match status" value="1"/>
</dbReference>
<feature type="region of interest" description="Disordered" evidence="10">
    <location>
        <begin position="486"/>
        <end position="525"/>
    </location>
</feature>
<comment type="caution">
    <text evidence="12">The sequence shown here is derived from an EMBL/GenBank/DDBJ whole genome shotgun (WGS) entry which is preliminary data.</text>
</comment>
<dbReference type="InterPro" id="IPR015943">
    <property type="entry name" value="WD40/YVTN_repeat-like_dom_sf"/>
</dbReference>
<reference evidence="12" key="1">
    <citation type="submission" date="2022-11" db="EMBL/GenBank/DDBJ databases">
        <authorList>
            <person name="Petersen C."/>
        </authorList>
    </citation>
    <scope>NUCLEOTIDE SEQUENCE</scope>
    <source>
        <strain evidence="12">IBT 29864</strain>
    </source>
</reference>
<dbReference type="Pfam" id="PF25499">
    <property type="entry name" value="Beta-prop_pof12"/>
    <property type="match status" value="1"/>
</dbReference>
<dbReference type="PROSITE" id="PS50082">
    <property type="entry name" value="WD_REPEATS_2"/>
    <property type="match status" value="1"/>
</dbReference>
<dbReference type="SUPFAM" id="SSF81383">
    <property type="entry name" value="F-box domain"/>
    <property type="match status" value="1"/>
</dbReference>
<dbReference type="Proteomes" id="UP001147782">
    <property type="component" value="Unassembled WGS sequence"/>
</dbReference>
<proteinExistence type="inferred from homology"/>
<dbReference type="EMBL" id="JAPZBS010000008">
    <property type="protein sequence ID" value="KAJ5364649.1"/>
    <property type="molecule type" value="Genomic_DNA"/>
</dbReference>
<evidence type="ECO:0000259" key="11">
    <source>
        <dbReference type="PROSITE" id="PS50181"/>
    </source>
</evidence>
<evidence type="ECO:0000313" key="13">
    <source>
        <dbReference type="Proteomes" id="UP001147782"/>
    </source>
</evidence>
<dbReference type="InterPro" id="IPR001680">
    <property type="entry name" value="WD40_rpt"/>
</dbReference>
<evidence type="ECO:0000256" key="3">
    <source>
        <dbReference type="ARBA" id="ARBA00011725"/>
    </source>
</evidence>
<dbReference type="InterPro" id="IPR050630">
    <property type="entry name" value="WD_repeat_EMAP"/>
</dbReference>
<evidence type="ECO:0000313" key="12">
    <source>
        <dbReference type="EMBL" id="KAJ5364649.1"/>
    </source>
</evidence>
<sequence length="561" mass="62521">MSKRRRDDVQLDLPPTKRYRDAVTSPLDRLSSLSDELLLHILSFLPISSLNVCQRLSRRFHTLAGDSELWKRQYYSQWVRPRARRLANVTRSSLPPKVEYSPKVSTWLDHSHLAEEGKATNWKGQYRLRHNWSTGVCRVTEVEFPHPPAPPVLVKLCAGVVFTADTAHGLRAWYAKDPAYCLAKVPFPKQPDGEATVCPTALAVSQLDGEQEIVVGFDDGHFNRYVFDIETSRLRLRSDHIGFKDGAITAIALSSPYLLIVSQHKSLSLYNLRVSSHVSEKTGEATKLRKLASLDAANMVAPMTLSLRTSGLEIVATIVYSFFHIGCGWSLGIQELRFNQNGQQLESRLASTVDSQYGAMQSRGRTASRIRRHSMGADPSDGNIAAAPVAPSIVHPRPPTSMSYSHPYLLTSHADNTLTMYLVVSDHHRLFVRGGQRLWGHTSSVSAVQVTNRGKAVSVSSRGDEIRIWELEPAVRSLGSRQLLQEENSIQVNPENKDRDESELDSAPRSLRGDLSDSGLDTGTPDEVSVMHGCVGFDDERVLLLREKTVGTQLLECYDFT</sequence>
<dbReference type="PANTHER" id="PTHR13720:SF33">
    <property type="entry name" value="HELP DOMAIN-CONTAINING PROTEIN"/>
    <property type="match status" value="1"/>
</dbReference>
<dbReference type="SMART" id="SM00256">
    <property type="entry name" value="FBOX"/>
    <property type="match status" value="1"/>
</dbReference>
<keyword evidence="13" id="KW-1185">Reference proteome</keyword>
<dbReference type="Pfam" id="PF12937">
    <property type="entry name" value="F-box-like"/>
    <property type="match status" value="1"/>
</dbReference>
<dbReference type="InterPro" id="IPR036047">
    <property type="entry name" value="F-box-like_dom_sf"/>
</dbReference>
<evidence type="ECO:0000256" key="4">
    <source>
        <dbReference type="ARBA" id="ARBA00015819"/>
    </source>
</evidence>
<dbReference type="InterPro" id="IPR036322">
    <property type="entry name" value="WD40_repeat_dom_sf"/>
</dbReference>
<comment type="similarity">
    <text evidence="2">Belongs to the WD repeat MET30/SCONB/SCON-2 family.</text>
</comment>